<gene>
    <name evidence="1" type="ORF">ACD_80C00175G0001</name>
</gene>
<feature type="non-terminal residue" evidence="1">
    <location>
        <position position="286"/>
    </location>
</feature>
<sequence length="286" mass="34366">MKEIWRDPLYREKIVQARMKLEDDPEYKVRFFEERAELKAKKAEALKKLWQDPEYRDRQTKSRKRKWQDPEFREKRLKQVREMQSNPEFRQKWLDSMKKVWEDPNYSEKHRQIMIEVLANEEYQQRRKAAMDKVWADPEFRKRQAAASSRTMTRLNKETDQLQKAAEGIRKLRAQPDSAERFHLPTIQGYRKDIDYFAQSAWEANVARVLMYTGREFYPKESFILAVSGEYKDLFQFDITQLTLDFIVADPRGNIVAYDLIAHPLEDPVGLAKGEMFKDQYPEINL</sequence>
<reference evidence="1" key="1">
    <citation type="journal article" date="2012" name="Science">
        <title>Fermentation, hydrogen, and sulfur metabolism in multiple uncultivated bacterial phyla.</title>
        <authorList>
            <person name="Wrighton K.C."/>
            <person name="Thomas B.C."/>
            <person name="Sharon I."/>
            <person name="Miller C.S."/>
            <person name="Castelle C.J."/>
            <person name="VerBerkmoes N.C."/>
            <person name="Wilkins M.J."/>
            <person name="Hettich R.L."/>
            <person name="Lipton M.S."/>
            <person name="Williams K.H."/>
            <person name="Long P.E."/>
            <person name="Banfield J.F."/>
        </authorList>
    </citation>
    <scope>NUCLEOTIDE SEQUENCE [LARGE SCALE GENOMIC DNA]</scope>
</reference>
<protein>
    <submittedName>
        <fullName evidence="1">Uncharacterized protein</fullName>
    </submittedName>
</protein>
<name>K1X3Q4_9BACT</name>
<organism evidence="1">
    <name type="scientific">uncultured bacterium</name>
    <name type="common">gcode 4</name>
    <dbReference type="NCBI Taxonomy" id="1234023"/>
    <lineage>
        <taxon>Bacteria</taxon>
        <taxon>environmental samples</taxon>
    </lineage>
</organism>
<dbReference type="AlphaFoldDB" id="K1X3Q4"/>
<proteinExistence type="predicted"/>
<dbReference type="EMBL" id="AMFJ01036182">
    <property type="protein sequence ID" value="EKD24650.1"/>
    <property type="molecule type" value="Genomic_DNA"/>
</dbReference>
<evidence type="ECO:0000313" key="1">
    <source>
        <dbReference type="EMBL" id="EKD24650.1"/>
    </source>
</evidence>
<comment type="caution">
    <text evidence="1">The sequence shown here is derived from an EMBL/GenBank/DDBJ whole genome shotgun (WGS) entry which is preliminary data.</text>
</comment>
<accession>K1X3Q4</accession>